<evidence type="ECO:0000256" key="3">
    <source>
        <dbReference type="ARBA" id="ARBA00022741"/>
    </source>
</evidence>
<dbReference type="EC" id="6.3.5.11" evidence="7"/>
<evidence type="ECO:0000256" key="4">
    <source>
        <dbReference type="ARBA" id="ARBA00022840"/>
    </source>
</evidence>
<sequence>MQPRLLIAGTNSGVGKTTITLGLMAAFQRQGLTVQGFKCGPDYIDPSYHTALTKRISRNLDSWMLSRPLVSDIFLEGSRGADLSLIEGVMGLYDGKSTLSDEGSSADISILLKTPVVLVVNISSMARSAAAIVKGYQALNQEVTITAVILNQAGSARHADMCKEAIEQECGIPVAGYLKKGDVPAIPERHLGLIPALERGEHDQLFTRLADVISAQVDLSLLKQQAEAAPLLERQTDFFQQAMPQPRVKIAVAYDSAFNFYYEENFTLLRQAGAELVFFSPLKLESLPENCDGLYLGGGFPEEFAKELAGHTGLKQAIREAVSSGMPTLAECGGYMYLGESLTTTAGETFPMVGLIPMEVRMQARLAALGYREATLLEDCFLLKRGEHIRGHEFHYSTAAFSGPQKAAYETNGLRGSKQEGYQMKQLVAGYTHLHFASAPQLAPNWVEACAVYQKRRQKAGEEMGS</sequence>
<comment type="cofactor">
    <cofactor evidence="1 7">
        <name>Mg(2+)</name>
        <dbReference type="ChEBI" id="CHEBI:18420"/>
    </cofactor>
</comment>
<dbReference type="Proteomes" id="UP001139179">
    <property type="component" value="Unassembled WGS sequence"/>
</dbReference>
<comment type="domain">
    <text evidence="7">Comprises of two domains. The C-terminal domain contains the binding site for glutamine and catalyzes the hydrolysis of this substrate to glutamate and ammonia. The N-terminal domain is anticipated to bind ATP and cobyrinate and catalyzes the ultimate synthesis of the diamide product. The ammonia produced via the glutaminase domain is probably translocated to the adjacent domain via a molecular tunnel, where it reacts with an activated intermediate.</text>
</comment>
<dbReference type="Pfam" id="PF01656">
    <property type="entry name" value="CbiA"/>
    <property type="match status" value="1"/>
</dbReference>
<keyword evidence="11" id="KW-1185">Reference proteome</keyword>
<proteinExistence type="inferred from homology"/>
<comment type="function">
    <text evidence="7">Catalyzes the ATP-dependent amidation of the two carboxylate groups at positions a and c of cobyrinate, using either L-glutamine or ammonia as the nitrogen source.</text>
</comment>
<organism evidence="10 11">
    <name type="scientific">Halalkalibacter oceani</name>
    <dbReference type="NCBI Taxonomy" id="1653776"/>
    <lineage>
        <taxon>Bacteria</taxon>
        <taxon>Bacillati</taxon>
        <taxon>Bacillota</taxon>
        <taxon>Bacilli</taxon>
        <taxon>Bacillales</taxon>
        <taxon>Bacillaceae</taxon>
        <taxon>Halalkalibacter</taxon>
    </lineage>
</organism>
<evidence type="ECO:0000256" key="5">
    <source>
        <dbReference type="ARBA" id="ARBA00022842"/>
    </source>
</evidence>
<protein>
    <recommendedName>
        <fullName evidence="7">Cobyrinate a,c-diamide synthase</fullName>
        <ecNumber evidence="7">6.3.5.11</ecNumber>
    </recommendedName>
    <alternativeName>
        <fullName evidence="7">Cobyrinic acid a,c-diamide synthetase</fullName>
    </alternativeName>
</protein>
<dbReference type="GO" id="GO:0009236">
    <property type="term" value="P:cobalamin biosynthetic process"/>
    <property type="evidence" value="ECO:0007669"/>
    <property type="project" value="UniProtKB-UniRule"/>
</dbReference>
<feature type="site" description="Increases nucleophilicity of active site Cys" evidence="7">
    <location>
        <position position="433"/>
    </location>
</feature>
<evidence type="ECO:0000259" key="8">
    <source>
        <dbReference type="Pfam" id="PF01656"/>
    </source>
</evidence>
<dbReference type="RefSeq" id="WP_251222565.1">
    <property type="nucleotide sequence ID" value="NZ_JAMBOL010000003.1"/>
</dbReference>
<dbReference type="InterPro" id="IPR002586">
    <property type="entry name" value="CobQ/CobB/MinD/ParA_Nub-bd_dom"/>
</dbReference>
<comment type="similarity">
    <text evidence="7">Belongs to the CobB/CbiA family.</text>
</comment>
<evidence type="ECO:0000313" key="11">
    <source>
        <dbReference type="Proteomes" id="UP001139179"/>
    </source>
</evidence>
<keyword evidence="5 7" id="KW-0460">Magnesium</keyword>
<comment type="miscellaneous">
    <text evidence="7">The a and c carboxylates of cobyrinate are activated for nucleophilic attack via formation of a phosphorylated intermediate by ATP. CbiA catalyzes first the amidation of the c-carboxylate, and then that of the a-carboxylate.</text>
</comment>
<dbReference type="GO" id="GO:0042242">
    <property type="term" value="F:cobyrinic acid a,c-diamide synthase activity"/>
    <property type="evidence" value="ECO:0007669"/>
    <property type="project" value="UniProtKB-UniRule"/>
</dbReference>
<name>A0A9X2DQX0_9BACI</name>
<reference evidence="10" key="1">
    <citation type="submission" date="2022-05" db="EMBL/GenBank/DDBJ databases">
        <title>Comparative Genomics of Spacecraft Associated Microbes.</title>
        <authorList>
            <person name="Tran M.T."/>
            <person name="Wright A."/>
            <person name="Seuylemezian A."/>
            <person name="Eisen J."/>
            <person name="Coil D."/>
        </authorList>
    </citation>
    <scope>NUCLEOTIDE SEQUENCE</scope>
    <source>
        <strain evidence="10">214.1.1</strain>
    </source>
</reference>
<feature type="domain" description="CobB/CobQ-like glutamine amidotransferase" evidence="9">
    <location>
        <begin position="249"/>
        <end position="439"/>
    </location>
</feature>
<gene>
    <name evidence="7" type="primary">cbiA</name>
    <name evidence="10" type="ORF">M3202_06720</name>
</gene>
<dbReference type="Gene3D" id="3.40.50.880">
    <property type="match status" value="1"/>
</dbReference>
<feature type="active site" description="Nucleophile" evidence="7">
    <location>
        <position position="332"/>
    </location>
</feature>
<comment type="pathway">
    <text evidence="7">Cofactor biosynthesis; adenosylcobalamin biosynthesis; cob(II)yrinate a,c-diamide from sirohydrochlorin (anaerobic route): step 10/10.</text>
</comment>
<keyword evidence="7" id="KW-0169">Cobalamin biosynthesis</keyword>
<keyword evidence="2 7" id="KW-0436">Ligase</keyword>
<keyword evidence="4 7" id="KW-0067">ATP-binding</keyword>
<comment type="caution">
    <text evidence="10">The sequence shown here is derived from an EMBL/GenBank/DDBJ whole genome shotgun (WGS) entry which is preliminary data.</text>
</comment>
<dbReference type="PROSITE" id="PS51274">
    <property type="entry name" value="GATASE_COBBQ"/>
    <property type="match status" value="1"/>
</dbReference>
<dbReference type="PANTHER" id="PTHR43873:SF1">
    <property type="entry name" value="COBYRINATE A,C-DIAMIDE SYNTHASE"/>
    <property type="match status" value="1"/>
</dbReference>
<evidence type="ECO:0000313" key="10">
    <source>
        <dbReference type="EMBL" id="MCM3713772.1"/>
    </source>
</evidence>
<keyword evidence="6 7" id="KW-0315">Glutamine amidotransferase</keyword>
<dbReference type="CDD" id="cd03130">
    <property type="entry name" value="GATase1_CobB"/>
    <property type="match status" value="1"/>
</dbReference>
<dbReference type="PANTHER" id="PTHR43873">
    <property type="entry name" value="COBYRINATE A,C-DIAMIDE SYNTHASE"/>
    <property type="match status" value="1"/>
</dbReference>
<dbReference type="Pfam" id="PF07685">
    <property type="entry name" value="GATase_3"/>
    <property type="match status" value="1"/>
</dbReference>
<evidence type="ECO:0000256" key="2">
    <source>
        <dbReference type="ARBA" id="ARBA00022598"/>
    </source>
</evidence>
<dbReference type="CDD" id="cd05388">
    <property type="entry name" value="CobB_N"/>
    <property type="match status" value="1"/>
</dbReference>
<dbReference type="InterPro" id="IPR011698">
    <property type="entry name" value="GATase_3"/>
</dbReference>
<dbReference type="AlphaFoldDB" id="A0A9X2DQX0"/>
<keyword evidence="3 7" id="KW-0547">Nucleotide-binding</keyword>
<dbReference type="GO" id="GO:0005524">
    <property type="term" value="F:ATP binding"/>
    <property type="evidence" value="ECO:0007669"/>
    <property type="project" value="UniProtKB-UniRule"/>
</dbReference>
<evidence type="ECO:0000259" key="9">
    <source>
        <dbReference type="Pfam" id="PF07685"/>
    </source>
</evidence>
<dbReference type="NCBIfam" id="NF002204">
    <property type="entry name" value="PRK01077.1"/>
    <property type="match status" value="1"/>
</dbReference>
<feature type="domain" description="CobQ/CobB/MinD/ParA nucleotide binding" evidence="8">
    <location>
        <begin position="6"/>
        <end position="191"/>
    </location>
</feature>
<evidence type="ECO:0000256" key="6">
    <source>
        <dbReference type="ARBA" id="ARBA00022962"/>
    </source>
</evidence>
<dbReference type="InterPro" id="IPR004484">
    <property type="entry name" value="CbiA/CobB_synth"/>
</dbReference>
<evidence type="ECO:0000256" key="1">
    <source>
        <dbReference type="ARBA" id="ARBA00001946"/>
    </source>
</evidence>
<dbReference type="SUPFAM" id="SSF52540">
    <property type="entry name" value="P-loop containing nucleoside triphosphate hydrolases"/>
    <property type="match status" value="1"/>
</dbReference>
<dbReference type="NCBIfam" id="TIGR00379">
    <property type="entry name" value="cobB"/>
    <property type="match status" value="1"/>
</dbReference>
<dbReference type="SUPFAM" id="SSF52317">
    <property type="entry name" value="Class I glutamine amidotransferase-like"/>
    <property type="match status" value="1"/>
</dbReference>
<comment type="catalytic activity">
    <reaction evidence="7">
        <text>cob(II)yrinate + 2 L-glutamine + 2 ATP + 2 H2O = cob(II)yrinate a,c diamide + 2 L-glutamate + 2 ADP + 2 phosphate + 2 H(+)</text>
        <dbReference type="Rhea" id="RHEA:26289"/>
        <dbReference type="ChEBI" id="CHEBI:15377"/>
        <dbReference type="ChEBI" id="CHEBI:15378"/>
        <dbReference type="ChEBI" id="CHEBI:29985"/>
        <dbReference type="ChEBI" id="CHEBI:30616"/>
        <dbReference type="ChEBI" id="CHEBI:43474"/>
        <dbReference type="ChEBI" id="CHEBI:58359"/>
        <dbReference type="ChEBI" id="CHEBI:58537"/>
        <dbReference type="ChEBI" id="CHEBI:58894"/>
        <dbReference type="ChEBI" id="CHEBI:456216"/>
        <dbReference type="EC" id="6.3.5.11"/>
    </reaction>
</comment>
<accession>A0A9X2DQX0</accession>
<dbReference type="InterPro" id="IPR029062">
    <property type="entry name" value="Class_I_gatase-like"/>
</dbReference>
<dbReference type="InterPro" id="IPR027417">
    <property type="entry name" value="P-loop_NTPase"/>
</dbReference>
<evidence type="ECO:0000256" key="7">
    <source>
        <dbReference type="HAMAP-Rule" id="MF_00027"/>
    </source>
</evidence>
<dbReference type="HAMAP" id="MF_00027">
    <property type="entry name" value="CobB_CbiA"/>
    <property type="match status" value="1"/>
</dbReference>
<dbReference type="Gene3D" id="3.40.50.300">
    <property type="entry name" value="P-loop containing nucleotide triphosphate hydrolases"/>
    <property type="match status" value="2"/>
</dbReference>
<dbReference type="EMBL" id="JAMBOL010000003">
    <property type="protein sequence ID" value="MCM3713772.1"/>
    <property type="molecule type" value="Genomic_DNA"/>
</dbReference>